<keyword evidence="1" id="KW-0614">Plasmid</keyword>
<reference evidence="1" key="1">
    <citation type="journal article" date="2011" name="Int. J. Med. Microbiol.">
        <title>A multiresistance megaplasmid pLG1 bearing a hylEfm genomic island in hospital Enterococcus faecium isolates.</title>
        <authorList>
            <person name="Laverde Gomez J.A."/>
            <person name="van Schaik W."/>
            <person name="Freitas A.R."/>
            <person name="Coque T.M."/>
            <person name="Weaver K.E."/>
            <person name="Francia M.V."/>
            <person name="Witte W."/>
            <person name="Werner G."/>
        </authorList>
    </citation>
    <scope>NUCLEOTIDE SEQUENCE</scope>
    <source>
        <strain evidence="1">64/3xUW2774</strain>
        <plasmid evidence="1">pLG1</plasmid>
    </source>
</reference>
<gene>
    <name evidence="1" type="ORF">pLG1-0028</name>
</gene>
<proteinExistence type="predicted"/>
<geneLocation type="plasmid" evidence="1">
    <name>pLG1</name>
</geneLocation>
<evidence type="ECO:0000313" key="1">
    <source>
        <dbReference type="EMBL" id="ADO66880.1"/>
    </source>
</evidence>
<protein>
    <submittedName>
        <fullName evidence="1">Uncharacterized protein</fullName>
    </submittedName>
</protein>
<sequence>MFYVLDVCVRIVVNVFSHLINKWLDSKHDKDS</sequence>
<organism evidence="1">
    <name type="scientific">Enterococcus faecium</name>
    <name type="common">Streptococcus faecium</name>
    <dbReference type="NCBI Taxonomy" id="1352"/>
    <lineage>
        <taxon>Bacteria</taxon>
        <taxon>Bacillati</taxon>
        <taxon>Bacillota</taxon>
        <taxon>Bacilli</taxon>
        <taxon>Lactobacillales</taxon>
        <taxon>Enterococcaceae</taxon>
        <taxon>Enterococcus</taxon>
    </lineage>
</organism>
<dbReference type="EMBL" id="HM565183">
    <property type="protein sequence ID" value="ADO66880.1"/>
    <property type="molecule type" value="Genomic_DNA"/>
</dbReference>
<accession>E3UST1</accession>
<name>E3UST1_ENTFC</name>
<dbReference type="AlphaFoldDB" id="E3UST1"/>